<dbReference type="Pfam" id="PF00383">
    <property type="entry name" value="dCMP_cyt_deam_1"/>
    <property type="match status" value="1"/>
</dbReference>
<feature type="binding site" evidence="8">
    <location>
        <position position="86"/>
    </location>
    <ligand>
        <name>Zn(2+)</name>
        <dbReference type="ChEBI" id="CHEBI:29105"/>
        <note>catalytic</note>
    </ligand>
</feature>
<dbReference type="AlphaFoldDB" id="A0A7W6PQM1"/>
<dbReference type="CDD" id="cd01285">
    <property type="entry name" value="nucleoside_deaminase"/>
    <property type="match status" value="1"/>
</dbReference>
<keyword evidence="4 8" id="KW-0479">Metal-binding</keyword>
<accession>A0A7W6PQM1</accession>
<evidence type="ECO:0000256" key="6">
    <source>
        <dbReference type="ARBA" id="ARBA00022833"/>
    </source>
</evidence>
<comment type="cofactor">
    <cofactor evidence="8">
        <name>Zn(2+)</name>
        <dbReference type="ChEBI" id="CHEBI:29105"/>
    </cofactor>
    <text evidence="8">Binds 1 zinc ion per subunit.</text>
</comment>
<evidence type="ECO:0000256" key="4">
    <source>
        <dbReference type="ARBA" id="ARBA00022723"/>
    </source>
</evidence>
<dbReference type="GO" id="GO:0002100">
    <property type="term" value="P:tRNA wobble adenosine to inosine editing"/>
    <property type="evidence" value="ECO:0007669"/>
    <property type="project" value="UniProtKB-UniRule"/>
</dbReference>
<comment type="subunit">
    <text evidence="2 8">Homodimer.</text>
</comment>
<keyword evidence="5 8" id="KW-0378">Hydrolase</keyword>
<comment type="catalytic activity">
    <reaction evidence="7 8">
        <text>adenosine(34) in tRNA + H2O + H(+) = inosine(34) in tRNA + NH4(+)</text>
        <dbReference type="Rhea" id="RHEA:43168"/>
        <dbReference type="Rhea" id="RHEA-COMP:10373"/>
        <dbReference type="Rhea" id="RHEA-COMP:10374"/>
        <dbReference type="ChEBI" id="CHEBI:15377"/>
        <dbReference type="ChEBI" id="CHEBI:15378"/>
        <dbReference type="ChEBI" id="CHEBI:28938"/>
        <dbReference type="ChEBI" id="CHEBI:74411"/>
        <dbReference type="ChEBI" id="CHEBI:82852"/>
        <dbReference type="EC" id="3.5.4.33"/>
    </reaction>
</comment>
<dbReference type="RefSeq" id="WP_165132654.1">
    <property type="nucleotide sequence ID" value="NZ_CP049250.1"/>
</dbReference>
<comment type="function">
    <text evidence="8">Catalyzes the deamination of adenosine to inosine at the wobble position 34 of tRNA(Arg2).</text>
</comment>
<dbReference type="InterPro" id="IPR002125">
    <property type="entry name" value="CMP_dCMP_dom"/>
</dbReference>
<evidence type="ECO:0000259" key="9">
    <source>
        <dbReference type="PROSITE" id="PS51747"/>
    </source>
</evidence>
<dbReference type="PROSITE" id="PS51747">
    <property type="entry name" value="CYT_DCMP_DEAMINASES_2"/>
    <property type="match status" value="1"/>
</dbReference>
<evidence type="ECO:0000313" key="11">
    <source>
        <dbReference type="Proteomes" id="UP000519897"/>
    </source>
</evidence>
<evidence type="ECO:0000256" key="3">
    <source>
        <dbReference type="ARBA" id="ARBA00022694"/>
    </source>
</evidence>
<protein>
    <recommendedName>
        <fullName evidence="8">tRNA-specific adenosine deaminase</fullName>
        <ecNumber evidence="8">3.5.4.33</ecNumber>
    </recommendedName>
</protein>
<feature type="domain" description="CMP/dCMP-type deaminase" evidence="9">
    <location>
        <begin position="2"/>
        <end position="111"/>
    </location>
</feature>
<comment type="similarity">
    <text evidence="1">Belongs to the cytidine and deoxycytidylate deaminase family. ADAT2 subfamily.</text>
</comment>
<evidence type="ECO:0000256" key="7">
    <source>
        <dbReference type="ARBA" id="ARBA00048045"/>
    </source>
</evidence>
<evidence type="ECO:0000256" key="2">
    <source>
        <dbReference type="ARBA" id="ARBA00011738"/>
    </source>
</evidence>
<evidence type="ECO:0000256" key="5">
    <source>
        <dbReference type="ARBA" id="ARBA00022801"/>
    </source>
</evidence>
<dbReference type="Proteomes" id="UP000519897">
    <property type="component" value="Unassembled WGS sequence"/>
</dbReference>
<keyword evidence="3 8" id="KW-0819">tRNA processing</keyword>
<evidence type="ECO:0000256" key="8">
    <source>
        <dbReference type="HAMAP-Rule" id="MF_00972"/>
    </source>
</evidence>
<organism evidence="10 11">
    <name type="scientific">Rhizobium rhizoryzae</name>
    <dbReference type="NCBI Taxonomy" id="451876"/>
    <lineage>
        <taxon>Bacteria</taxon>
        <taxon>Pseudomonadati</taxon>
        <taxon>Pseudomonadota</taxon>
        <taxon>Alphaproteobacteria</taxon>
        <taxon>Hyphomicrobiales</taxon>
        <taxon>Rhizobiaceae</taxon>
        <taxon>Rhizobium/Agrobacterium group</taxon>
        <taxon>Rhizobium</taxon>
    </lineage>
</organism>
<sequence length="157" mass="17088">MSGTNRFMNAAIEEAIRAKERDEVPIGAVVVLDGEIVGRGGNRTRERNDVTAHAEIVALRMACEALGQERLVGADLYVTLEPCTMCAAAISFARIRRLYYGARDIKGGAVESGVRFFNQPTCHHSPDVYSGFAETTTSRLLVDFFQAKRDGAFSGKG</sequence>
<proteinExistence type="inferred from homology"/>
<dbReference type="PROSITE" id="PS00903">
    <property type="entry name" value="CYT_DCMP_DEAMINASES_1"/>
    <property type="match status" value="1"/>
</dbReference>
<keyword evidence="11" id="KW-1185">Reference proteome</keyword>
<dbReference type="InterPro" id="IPR016192">
    <property type="entry name" value="APOBEC/CMP_deaminase_Zn-bd"/>
</dbReference>
<keyword evidence="6 8" id="KW-0862">Zinc</keyword>
<comment type="caution">
    <text evidence="10">The sequence shown here is derived from an EMBL/GenBank/DDBJ whole genome shotgun (WGS) entry which is preliminary data.</text>
</comment>
<dbReference type="HAMAP" id="MF_00972">
    <property type="entry name" value="tRNA_aden_deaminase"/>
    <property type="match status" value="1"/>
</dbReference>
<dbReference type="PANTHER" id="PTHR11079">
    <property type="entry name" value="CYTOSINE DEAMINASE FAMILY MEMBER"/>
    <property type="match status" value="1"/>
</dbReference>
<dbReference type="Gene3D" id="3.40.140.10">
    <property type="entry name" value="Cytidine Deaminase, domain 2"/>
    <property type="match status" value="1"/>
</dbReference>
<feature type="active site" description="Proton donor" evidence="8">
    <location>
        <position position="55"/>
    </location>
</feature>
<dbReference type="SUPFAM" id="SSF53927">
    <property type="entry name" value="Cytidine deaminase-like"/>
    <property type="match status" value="1"/>
</dbReference>
<dbReference type="InterPro" id="IPR016193">
    <property type="entry name" value="Cytidine_deaminase-like"/>
</dbReference>
<dbReference type="GO" id="GO:0052717">
    <property type="term" value="F:tRNA-specific adenosine-34 deaminase activity"/>
    <property type="evidence" value="ECO:0007669"/>
    <property type="project" value="UniProtKB-UniRule"/>
</dbReference>
<dbReference type="EC" id="3.5.4.33" evidence="8"/>
<evidence type="ECO:0000256" key="1">
    <source>
        <dbReference type="ARBA" id="ARBA00010669"/>
    </source>
</evidence>
<dbReference type="GO" id="GO:0008270">
    <property type="term" value="F:zinc ion binding"/>
    <property type="evidence" value="ECO:0007669"/>
    <property type="project" value="UniProtKB-UniRule"/>
</dbReference>
<dbReference type="InterPro" id="IPR028883">
    <property type="entry name" value="tRNA_aden_deaminase"/>
</dbReference>
<evidence type="ECO:0000313" key="10">
    <source>
        <dbReference type="EMBL" id="MBB4143069.1"/>
    </source>
</evidence>
<dbReference type="PANTHER" id="PTHR11079:SF202">
    <property type="entry name" value="TRNA-SPECIFIC ADENOSINE DEAMINASE"/>
    <property type="match status" value="1"/>
</dbReference>
<gene>
    <name evidence="8" type="primary">tadA</name>
    <name evidence="10" type="ORF">GGQ72_001568</name>
</gene>
<feature type="binding site" evidence="8">
    <location>
        <position position="83"/>
    </location>
    <ligand>
        <name>Zn(2+)</name>
        <dbReference type="ChEBI" id="CHEBI:29105"/>
        <note>catalytic</note>
    </ligand>
</feature>
<feature type="binding site" evidence="8">
    <location>
        <position position="53"/>
    </location>
    <ligand>
        <name>Zn(2+)</name>
        <dbReference type="ChEBI" id="CHEBI:29105"/>
        <note>catalytic</note>
    </ligand>
</feature>
<reference evidence="10 11" key="1">
    <citation type="submission" date="2020-08" db="EMBL/GenBank/DDBJ databases">
        <title>Genomic Encyclopedia of Type Strains, Phase IV (KMG-IV): sequencing the most valuable type-strain genomes for metagenomic binning, comparative biology and taxonomic classification.</title>
        <authorList>
            <person name="Goeker M."/>
        </authorList>
    </citation>
    <scope>NUCLEOTIDE SEQUENCE [LARGE SCALE GENOMIC DNA]</scope>
    <source>
        <strain evidence="10 11">DSM 29514</strain>
    </source>
</reference>
<dbReference type="EMBL" id="JACIEC010000001">
    <property type="protein sequence ID" value="MBB4143069.1"/>
    <property type="molecule type" value="Genomic_DNA"/>
</dbReference>
<name>A0A7W6PQM1_9HYPH</name>